<evidence type="ECO:0000313" key="4">
    <source>
        <dbReference type="EMBL" id="MET6996301.1"/>
    </source>
</evidence>
<keyword evidence="5" id="KW-1185">Reference proteome</keyword>
<evidence type="ECO:0000256" key="1">
    <source>
        <dbReference type="ARBA" id="ARBA00023125"/>
    </source>
</evidence>
<accession>A0ABV2SZU4</accession>
<dbReference type="InterPro" id="IPR009057">
    <property type="entry name" value="Homeodomain-like_sf"/>
</dbReference>
<dbReference type="InterPro" id="IPR050109">
    <property type="entry name" value="HTH-type_TetR-like_transc_reg"/>
</dbReference>
<keyword evidence="1 2" id="KW-0238">DNA-binding</keyword>
<name>A0ABV2SZU4_9BACT</name>
<reference evidence="4 5" key="1">
    <citation type="submission" date="2024-06" db="EMBL/GenBank/DDBJ databases">
        <title>Chitinophaga defluvii sp. nov., isolated from municipal sewage.</title>
        <authorList>
            <person name="Zhang L."/>
        </authorList>
    </citation>
    <scope>NUCLEOTIDE SEQUENCE [LARGE SCALE GENOMIC DNA]</scope>
    <source>
        <strain evidence="4 5">H8</strain>
    </source>
</reference>
<dbReference type="PRINTS" id="PR00455">
    <property type="entry name" value="HTHTETR"/>
</dbReference>
<dbReference type="Gene3D" id="1.10.357.10">
    <property type="entry name" value="Tetracycline Repressor, domain 2"/>
    <property type="match status" value="1"/>
</dbReference>
<dbReference type="Pfam" id="PF00440">
    <property type="entry name" value="TetR_N"/>
    <property type="match status" value="1"/>
</dbReference>
<comment type="caution">
    <text evidence="4">The sequence shown here is derived from an EMBL/GenBank/DDBJ whole genome shotgun (WGS) entry which is preliminary data.</text>
</comment>
<protein>
    <submittedName>
        <fullName evidence="4">TetR/AcrR family transcriptional regulator</fullName>
    </submittedName>
</protein>
<dbReference type="EMBL" id="JBEXAC010000001">
    <property type="protein sequence ID" value="MET6996301.1"/>
    <property type="molecule type" value="Genomic_DNA"/>
</dbReference>
<feature type="domain" description="HTH tetR-type" evidence="3">
    <location>
        <begin position="9"/>
        <end position="69"/>
    </location>
</feature>
<evidence type="ECO:0000259" key="3">
    <source>
        <dbReference type="PROSITE" id="PS50977"/>
    </source>
</evidence>
<gene>
    <name evidence="4" type="ORF">ABR189_02935</name>
</gene>
<dbReference type="Proteomes" id="UP001549749">
    <property type="component" value="Unassembled WGS sequence"/>
</dbReference>
<proteinExistence type="predicted"/>
<dbReference type="PANTHER" id="PTHR30328:SF54">
    <property type="entry name" value="HTH-TYPE TRANSCRIPTIONAL REPRESSOR SCO4008"/>
    <property type="match status" value="1"/>
</dbReference>
<dbReference type="PANTHER" id="PTHR30328">
    <property type="entry name" value="TRANSCRIPTIONAL REPRESSOR"/>
    <property type="match status" value="1"/>
</dbReference>
<evidence type="ECO:0000256" key="2">
    <source>
        <dbReference type="PROSITE-ProRule" id="PRU00335"/>
    </source>
</evidence>
<dbReference type="InterPro" id="IPR001647">
    <property type="entry name" value="HTH_TetR"/>
</dbReference>
<feature type="DNA-binding region" description="H-T-H motif" evidence="2">
    <location>
        <begin position="32"/>
        <end position="51"/>
    </location>
</feature>
<dbReference type="Gene3D" id="1.10.10.60">
    <property type="entry name" value="Homeodomain-like"/>
    <property type="match status" value="1"/>
</dbReference>
<evidence type="ECO:0000313" key="5">
    <source>
        <dbReference type="Proteomes" id="UP001549749"/>
    </source>
</evidence>
<sequence>MNDTLPKDELVMQEIVAAAKKLFAKHGLKKTTMEDIAQAVGKGKSTIYYYYPGKNELFEAVIDEEMKNLIRVTRQEVNRATTAKAKLKAYLNARLSAVRNYHNLSKVVYDSILDHMCAITRIKQQHDETQINLVKEIIIGGIQAGEFKALHEEEIVMFGYLIVASFRGLEQSLSIPPAAYQFDALVDIIVEGIGQ</sequence>
<dbReference type="RefSeq" id="WP_354658947.1">
    <property type="nucleotide sequence ID" value="NZ_JBEXAC010000001.1"/>
</dbReference>
<dbReference type="SUPFAM" id="SSF46689">
    <property type="entry name" value="Homeodomain-like"/>
    <property type="match status" value="1"/>
</dbReference>
<dbReference type="PROSITE" id="PS50977">
    <property type="entry name" value="HTH_TETR_2"/>
    <property type="match status" value="1"/>
</dbReference>
<organism evidence="4 5">
    <name type="scientific">Chitinophaga defluvii</name>
    <dbReference type="NCBI Taxonomy" id="3163343"/>
    <lineage>
        <taxon>Bacteria</taxon>
        <taxon>Pseudomonadati</taxon>
        <taxon>Bacteroidota</taxon>
        <taxon>Chitinophagia</taxon>
        <taxon>Chitinophagales</taxon>
        <taxon>Chitinophagaceae</taxon>
        <taxon>Chitinophaga</taxon>
    </lineage>
</organism>